<proteinExistence type="predicted"/>
<accession>A0A2P2NWI9</accession>
<sequence length="28" mass="3258">MTYSSCLYARKLNAYTEPQLHESRPQVA</sequence>
<protein>
    <submittedName>
        <fullName evidence="1">Uncharacterized protein</fullName>
    </submittedName>
</protein>
<dbReference type="AlphaFoldDB" id="A0A2P2NWI9"/>
<reference evidence="1" key="1">
    <citation type="submission" date="2018-02" db="EMBL/GenBank/DDBJ databases">
        <title>Rhizophora mucronata_Transcriptome.</title>
        <authorList>
            <person name="Meera S.P."/>
            <person name="Sreeshan A."/>
            <person name="Augustine A."/>
        </authorList>
    </citation>
    <scope>NUCLEOTIDE SEQUENCE</scope>
    <source>
        <tissue evidence="1">Leaf</tissue>
    </source>
</reference>
<evidence type="ECO:0000313" key="1">
    <source>
        <dbReference type="EMBL" id="MBX46815.1"/>
    </source>
</evidence>
<dbReference type="EMBL" id="GGEC01066331">
    <property type="protein sequence ID" value="MBX46815.1"/>
    <property type="molecule type" value="Transcribed_RNA"/>
</dbReference>
<organism evidence="1">
    <name type="scientific">Rhizophora mucronata</name>
    <name type="common">Asiatic mangrove</name>
    <dbReference type="NCBI Taxonomy" id="61149"/>
    <lineage>
        <taxon>Eukaryota</taxon>
        <taxon>Viridiplantae</taxon>
        <taxon>Streptophyta</taxon>
        <taxon>Embryophyta</taxon>
        <taxon>Tracheophyta</taxon>
        <taxon>Spermatophyta</taxon>
        <taxon>Magnoliopsida</taxon>
        <taxon>eudicotyledons</taxon>
        <taxon>Gunneridae</taxon>
        <taxon>Pentapetalae</taxon>
        <taxon>rosids</taxon>
        <taxon>fabids</taxon>
        <taxon>Malpighiales</taxon>
        <taxon>Rhizophoraceae</taxon>
        <taxon>Rhizophora</taxon>
    </lineage>
</organism>
<name>A0A2P2NWI9_RHIMU</name>